<gene>
    <name evidence="1" type="ORF">HEB94_005137</name>
</gene>
<name>A0A927MX98_9ACTN</name>
<keyword evidence="2" id="KW-1185">Reference proteome</keyword>
<dbReference type="InterPro" id="IPR012808">
    <property type="entry name" value="CHP02453"/>
</dbReference>
<organism evidence="1 2">
    <name type="scientific">Actinopolymorpha pittospori</name>
    <dbReference type="NCBI Taxonomy" id="648752"/>
    <lineage>
        <taxon>Bacteria</taxon>
        <taxon>Bacillati</taxon>
        <taxon>Actinomycetota</taxon>
        <taxon>Actinomycetes</taxon>
        <taxon>Propionibacteriales</taxon>
        <taxon>Actinopolymorphaceae</taxon>
        <taxon>Actinopolymorpha</taxon>
    </lineage>
</organism>
<evidence type="ECO:0000313" key="2">
    <source>
        <dbReference type="Proteomes" id="UP000638648"/>
    </source>
</evidence>
<reference evidence="1" key="1">
    <citation type="submission" date="2020-10" db="EMBL/GenBank/DDBJ databases">
        <title>Sequencing the genomes of 1000 actinobacteria strains.</title>
        <authorList>
            <person name="Klenk H.-P."/>
        </authorList>
    </citation>
    <scope>NUCLEOTIDE SEQUENCE</scope>
    <source>
        <strain evidence="1">DSM 45354</strain>
    </source>
</reference>
<proteinExistence type="predicted"/>
<accession>A0A927MX98</accession>
<dbReference type="RefSeq" id="WP_192752083.1">
    <property type="nucleotide sequence ID" value="NZ_BAABJL010000166.1"/>
</dbReference>
<sequence>MGHFTGWPETAFDVLLQLDGDPSVAVREKHRKDREHLVRKPMVALLQDVADADHAYEDFSVWGYGTHPWGWQHQCAVVRMPGRFEIGLRFDLDGLDVSGGWAFSAREEVEKFRAAVADDSSGRALTEVVETLREEGFEVSGDLMKRVPRGYPPDHPRALLLRHRSLNAARHLDGDVWIHTPETVERVVATAAQLRPLLSWLADHVSAQ</sequence>
<protein>
    <recommendedName>
        <fullName evidence="3">TIGR02453 family protein</fullName>
    </recommendedName>
</protein>
<comment type="caution">
    <text evidence="1">The sequence shown here is derived from an EMBL/GenBank/DDBJ whole genome shotgun (WGS) entry which is preliminary data.</text>
</comment>
<dbReference type="Proteomes" id="UP000638648">
    <property type="component" value="Unassembled WGS sequence"/>
</dbReference>
<evidence type="ECO:0000313" key="1">
    <source>
        <dbReference type="EMBL" id="MBE1608289.1"/>
    </source>
</evidence>
<evidence type="ECO:0008006" key="3">
    <source>
        <dbReference type="Google" id="ProtNLM"/>
    </source>
</evidence>
<dbReference type="EMBL" id="JADBEM010000001">
    <property type="protein sequence ID" value="MBE1608289.1"/>
    <property type="molecule type" value="Genomic_DNA"/>
</dbReference>
<dbReference type="Pfam" id="PF09365">
    <property type="entry name" value="DUF2461"/>
    <property type="match status" value="1"/>
</dbReference>
<dbReference type="AlphaFoldDB" id="A0A927MX98"/>